<dbReference type="PANTHER" id="PTHR24148:SF73">
    <property type="entry name" value="HET DOMAIN PROTEIN (AFU_ORTHOLOGUE AFUA_8G01020)"/>
    <property type="match status" value="1"/>
</dbReference>
<feature type="domain" description="Heterokaryon incompatibility" evidence="1">
    <location>
        <begin position="68"/>
        <end position="221"/>
    </location>
</feature>
<sequence>MAATSVTIELSTFVARQHVSSVNLGTYELLPLGPRQIRLLDIPAPERQQTDSLQASLRVVSLDEHPYYVALSYVWGAPAVPLPGADNTGEQNESVAIAVTPNCLLAMRTLSQALGGMAGVWVDSICINQSDEVEKFSQIALMGEIYSMADTVHIWLGDSGPGTDQAVDTFFRIAGSQQALRPDPESVLGVTQHPHLPPETCRGVIDIISREWLFRIWTLQELVLSQNPILWCGK</sequence>
<dbReference type="InterPro" id="IPR052895">
    <property type="entry name" value="HetReg/Transcr_Mod"/>
</dbReference>
<dbReference type="AlphaFoldDB" id="A0AA40A613"/>
<dbReference type="Pfam" id="PF06985">
    <property type="entry name" value="HET"/>
    <property type="match status" value="1"/>
</dbReference>
<name>A0AA40A613_9PEZI</name>
<protein>
    <submittedName>
        <fullName evidence="2">Heterokaryon incompatibility protein-domain-containing protein</fullName>
    </submittedName>
</protein>
<keyword evidence="3" id="KW-1185">Reference proteome</keyword>
<evidence type="ECO:0000313" key="3">
    <source>
        <dbReference type="Proteomes" id="UP001172101"/>
    </source>
</evidence>
<comment type="caution">
    <text evidence="2">The sequence shown here is derived from an EMBL/GenBank/DDBJ whole genome shotgun (WGS) entry which is preliminary data.</text>
</comment>
<evidence type="ECO:0000259" key="1">
    <source>
        <dbReference type="Pfam" id="PF06985"/>
    </source>
</evidence>
<dbReference type="PANTHER" id="PTHR24148">
    <property type="entry name" value="ANKYRIN REPEAT DOMAIN-CONTAINING PROTEIN 39 HOMOLOG-RELATED"/>
    <property type="match status" value="1"/>
</dbReference>
<evidence type="ECO:0000313" key="2">
    <source>
        <dbReference type="EMBL" id="KAK0709974.1"/>
    </source>
</evidence>
<accession>A0AA40A613</accession>
<dbReference type="Proteomes" id="UP001172101">
    <property type="component" value="Unassembled WGS sequence"/>
</dbReference>
<dbReference type="EMBL" id="JAUIRO010000006">
    <property type="protein sequence ID" value="KAK0709974.1"/>
    <property type="molecule type" value="Genomic_DNA"/>
</dbReference>
<proteinExistence type="predicted"/>
<gene>
    <name evidence="2" type="ORF">B0T26DRAFT_653811</name>
</gene>
<feature type="non-terminal residue" evidence="2">
    <location>
        <position position="234"/>
    </location>
</feature>
<dbReference type="GeneID" id="85321764"/>
<reference evidence="2" key="1">
    <citation type="submission" date="2023-06" db="EMBL/GenBank/DDBJ databases">
        <title>Genome-scale phylogeny and comparative genomics of the fungal order Sordariales.</title>
        <authorList>
            <consortium name="Lawrence Berkeley National Laboratory"/>
            <person name="Hensen N."/>
            <person name="Bonometti L."/>
            <person name="Westerberg I."/>
            <person name="Brannstrom I.O."/>
            <person name="Guillou S."/>
            <person name="Cros-Aarteil S."/>
            <person name="Calhoun S."/>
            <person name="Haridas S."/>
            <person name="Kuo A."/>
            <person name="Mondo S."/>
            <person name="Pangilinan J."/>
            <person name="Riley R."/>
            <person name="LaButti K."/>
            <person name="Andreopoulos B."/>
            <person name="Lipzen A."/>
            <person name="Chen C."/>
            <person name="Yanf M."/>
            <person name="Daum C."/>
            <person name="Ng V."/>
            <person name="Clum A."/>
            <person name="Steindorff A."/>
            <person name="Ohm R."/>
            <person name="Martin F."/>
            <person name="Silar P."/>
            <person name="Natvig D."/>
            <person name="Lalanne C."/>
            <person name="Gautier V."/>
            <person name="Ament-velasquez S.L."/>
            <person name="Kruys A."/>
            <person name="Hutchinson M.I."/>
            <person name="Powell A.J."/>
            <person name="Barry K."/>
            <person name="Miller A.N."/>
            <person name="Grigoriev I.V."/>
            <person name="Debuchy R."/>
            <person name="Gladieux P."/>
            <person name="Thoren M.H."/>
            <person name="Johannesson H."/>
        </authorList>
    </citation>
    <scope>NUCLEOTIDE SEQUENCE</scope>
    <source>
        <strain evidence="2">SMH2392-1A</strain>
    </source>
</reference>
<dbReference type="InterPro" id="IPR010730">
    <property type="entry name" value="HET"/>
</dbReference>
<dbReference type="RefSeq" id="XP_060293278.1">
    <property type="nucleotide sequence ID" value="XM_060438494.1"/>
</dbReference>
<organism evidence="2 3">
    <name type="scientific">Lasiosphaeria miniovina</name>
    <dbReference type="NCBI Taxonomy" id="1954250"/>
    <lineage>
        <taxon>Eukaryota</taxon>
        <taxon>Fungi</taxon>
        <taxon>Dikarya</taxon>
        <taxon>Ascomycota</taxon>
        <taxon>Pezizomycotina</taxon>
        <taxon>Sordariomycetes</taxon>
        <taxon>Sordariomycetidae</taxon>
        <taxon>Sordariales</taxon>
        <taxon>Lasiosphaeriaceae</taxon>
        <taxon>Lasiosphaeria</taxon>
    </lineage>
</organism>